<keyword evidence="9" id="KW-1185">Reference proteome</keyword>
<feature type="region of interest" description="Disordered" evidence="6">
    <location>
        <begin position="102"/>
        <end position="141"/>
    </location>
</feature>
<comment type="caution">
    <text evidence="8">The sequence shown here is derived from an EMBL/GenBank/DDBJ whole genome shotgun (WGS) entry which is preliminary data.</text>
</comment>
<dbReference type="Proteomes" id="UP001473302">
    <property type="component" value="Unassembled WGS sequence"/>
</dbReference>
<evidence type="ECO:0000313" key="9">
    <source>
        <dbReference type="Proteomes" id="UP001473302"/>
    </source>
</evidence>
<feature type="domain" description="LIM zinc-binding" evidence="7">
    <location>
        <begin position="201"/>
        <end position="263"/>
    </location>
</feature>
<evidence type="ECO:0000259" key="7">
    <source>
        <dbReference type="PROSITE" id="PS50023"/>
    </source>
</evidence>
<protein>
    <recommendedName>
        <fullName evidence="7">LIM zinc-binding domain-containing protein</fullName>
    </recommendedName>
</protein>
<evidence type="ECO:0000256" key="5">
    <source>
        <dbReference type="PROSITE-ProRule" id="PRU00125"/>
    </source>
</evidence>
<organism evidence="8 9">
    <name type="scientific">Mucor flavus</name>
    <dbReference type="NCBI Taxonomy" id="439312"/>
    <lineage>
        <taxon>Eukaryota</taxon>
        <taxon>Fungi</taxon>
        <taxon>Fungi incertae sedis</taxon>
        <taxon>Mucoromycota</taxon>
        <taxon>Mucoromycotina</taxon>
        <taxon>Mucoromycetes</taxon>
        <taxon>Mucorales</taxon>
        <taxon>Mucorineae</taxon>
        <taxon>Mucoraceae</taxon>
        <taxon>Mucor</taxon>
    </lineage>
</organism>
<dbReference type="PANTHER" id="PTHR24205">
    <property type="entry name" value="FOUR AND A HALF LIM DOMAINS PROTEIN"/>
    <property type="match status" value="1"/>
</dbReference>
<name>A0ABP9YZG3_9FUNG</name>
<keyword evidence="2" id="KW-0677">Repeat</keyword>
<dbReference type="InterPro" id="IPR001781">
    <property type="entry name" value="Znf_LIM"/>
</dbReference>
<accession>A0ABP9YZG3</accession>
<keyword evidence="1 5" id="KW-0479">Metal-binding</keyword>
<keyword evidence="3 5" id="KW-0862">Zinc</keyword>
<evidence type="ECO:0000256" key="2">
    <source>
        <dbReference type="ARBA" id="ARBA00022737"/>
    </source>
</evidence>
<dbReference type="CDD" id="cd08368">
    <property type="entry name" value="LIM"/>
    <property type="match status" value="1"/>
</dbReference>
<feature type="domain" description="LIM zinc-binding" evidence="7">
    <location>
        <begin position="326"/>
        <end position="389"/>
    </location>
</feature>
<gene>
    <name evidence="8" type="ORF">MFLAVUS_005675</name>
</gene>
<feature type="domain" description="LIM zinc-binding" evidence="7">
    <location>
        <begin position="264"/>
        <end position="325"/>
    </location>
</feature>
<evidence type="ECO:0000256" key="1">
    <source>
        <dbReference type="ARBA" id="ARBA00022723"/>
    </source>
</evidence>
<sequence length="463" mass="53063">MASGRISQILPSVKCSDCGRDVLIRRLGDHLCSSQPPIPSLPIIPAMKDKYMNNQNKNYKPISPLQSPNITPPYYSGMAKDLQRPIVKDNYHDDPYAEDFYKSSSSTLDLPRKNSNSPAPTSPVSYRNNNDSNPDFNTRFEGTRKQSLGNIYSQQKPSNNSSSGALDNLMADLMNSMNDDINLMSHTPPPPSAVTASLNSNNCHVCHEEFDYRDQVTTVDKKCYHKACFSCRLCSSPFDQRRTYHEHEGKLYCERDFHVVKNRIMCGSCDRAIAPGIAPIKALGKFFHPGHIKCYHCLVSIDDRTGWKEYQGRVYCRSDFKALFLPKCKSCHGTIEKNAVSAMDGKLNGKWHLECFGCHTCHRPFPDNTFYVFDDLPYCKRHYHELNNSLCRECCEPIEGQCAQTNESWRFHPGCFGCTVCRVPITDTYYMYDRRIYCETHIRQLQRQKNIRAEKRKTQFGQI</sequence>
<evidence type="ECO:0000256" key="3">
    <source>
        <dbReference type="ARBA" id="ARBA00022833"/>
    </source>
</evidence>
<dbReference type="Pfam" id="PF00412">
    <property type="entry name" value="LIM"/>
    <property type="match status" value="4"/>
</dbReference>
<reference evidence="8 9" key="1">
    <citation type="submission" date="2024-04" db="EMBL/GenBank/DDBJ databases">
        <title>genome sequences of Mucor flavus KT1a and Helicostylum pulchrum KT1b strains isolated from the surface of a dry-aged beef.</title>
        <authorList>
            <person name="Toyotome T."/>
            <person name="Hosono M."/>
            <person name="Torimaru M."/>
            <person name="Fukuda K."/>
            <person name="Mikami N."/>
        </authorList>
    </citation>
    <scope>NUCLEOTIDE SEQUENCE [LARGE SCALE GENOMIC DNA]</scope>
    <source>
        <strain evidence="8 9">KT1a</strain>
    </source>
</reference>
<evidence type="ECO:0000256" key="6">
    <source>
        <dbReference type="SAM" id="MobiDB-lite"/>
    </source>
</evidence>
<proteinExistence type="predicted"/>
<dbReference type="PROSITE" id="PS00478">
    <property type="entry name" value="LIM_DOMAIN_1"/>
    <property type="match status" value="3"/>
</dbReference>
<dbReference type="PANTHER" id="PTHR24205:SF16">
    <property type="entry name" value="GH01042P-RELATED"/>
    <property type="match status" value="1"/>
</dbReference>
<dbReference type="SUPFAM" id="SSF57716">
    <property type="entry name" value="Glucocorticoid receptor-like (DNA-binding domain)"/>
    <property type="match status" value="3"/>
</dbReference>
<feature type="domain" description="LIM zinc-binding" evidence="7">
    <location>
        <begin position="390"/>
        <end position="448"/>
    </location>
</feature>
<feature type="compositionally biased region" description="Polar residues" evidence="6">
    <location>
        <begin position="102"/>
        <end position="136"/>
    </location>
</feature>
<dbReference type="Gene3D" id="2.10.110.10">
    <property type="entry name" value="Cysteine Rich Protein"/>
    <property type="match status" value="4"/>
</dbReference>
<evidence type="ECO:0000313" key="8">
    <source>
        <dbReference type="EMBL" id="GAA5812225.1"/>
    </source>
</evidence>
<evidence type="ECO:0000256" key="4">
    <source>
        <dbReference type="ARBA" id="ARBA00023038"/>
    </source>
</evidence>
<dbReference type="EMBL" id="BAABUK010000012">
    <property type="protein sequence ID" value="GAA5812225.1"/>
    <property type="molecule type" value="Genomic_DNA"/>
</dbReference>
<dbReference type="PROSITE" id="PS50023">
    <property type="entry name" value="LIM_DOMAIN_2"/>
    <property type="match status" value="4"/>
</dbReference>
<keyword evidence="4 5" id="KW-0440">LIM domain</keyword>
<dbReference type="SMART" id="SM00132">
    <property type="entry name" value="LIM"/>
    <property type="match status" value="4"/>
</dbReference>